<dbReference type="RefSeq" id="XP_019027808.1">
    <property type="nucleotide sequence ID" value="XM_019180207.1"/>
</dbReference>
<dbReference type="GO" id="GO:0015031">
    <property type="term" value="P:protein transport"/>
    <property type="evidence" value="ECO:0007669"/>
    <property type="project" value="UniProtKB-UniRule"/>
</dbReference>
<dbReference type="GO" id="GO:0000045">
    <property type="term" value="P:autophagosome assembly"/>
    <property type="evidence" value="ECO:0007669"/>
    <property type="project" value="TreeGrafter"/>
</dbReference>
<dbReference type="GO" id="GO:0000407">
    <property type="term" value="C:phagophore assembly site"/>
    <property type="evidence" value="ECO:0007669"/>
    <property type="project" value="UniProtKB-SubCell"/>
</dbReference>
<dbReference type="Gene3D" id="3.40.140.100">
    <property type="entry name" value="Ubiquitin-like modifier-activating enzyme ATG7 C-terminal domain"/>
    <property type="match status" value="1"/>
</dbReference>
<dbReference type="Gene3D" id="3.40.140.70">
    <property type="entry name" value="Ubiquitin-like modifier-activating enzyme ATG7 N-terminal domain"/>
    <property type="match status" value="1"/>
</dbReference>
<keyword evidence="4 7" id="KW-0653">Protein transport</keyword>
<feature type="domain" description="Ubiquitin-like modifier-activating enzyme Atg7 N-terminal" evidence="9">
    <location>
        <begin position="7"/>
        <end position="304"/>
    </location>
</feature>
<dbReference type="Pfam" id="PF16420">
    <property type="entry name" value="ATG7_N"/>
    <property type="match status" value="1"/>
</dbReference>
<accession>A0A1E3HD53</accession>
<dbReference type="OrthoDB" id="338614at2759"/>
<sequence length="661" mass="72040">MPILTISPHKSQPTPEFWSALTAHKLDHLKLDDSFVPIHGYLEQGKRVVIDRNASQESDDNRVGIDGSAVLGGDAFVAGEKSLPNTMPMRGTLKLFNTIEEFSSTDLKKKVFHEVVQQMLQSFDTDTPLLNTFLLVTFADLKKYKYHYWFAFPGFVASPPWNLNGDLSPANAEEIEEIRALSSKLDNQEAYIVRGSTGQRQVAPLTSCSAFFDQGEQHQVTIAFHDPSSSPSSPGWPIRNYLFYLNVKHNVHTARIICLREGGSSLEGIVNLDKTQNAQEAKAVGWEVNKAGKLGSRVADLGPLLDPARLAAQAVDLNLKLIKWRIMPSLNLDKISQTKCLLLGAGTLGCYVARVLMGWGVRNITFVDSSTVSYSNPVRQPLFTFTDSLSNGKPKAQCAADALKSIFPGVNAQAHAFSIPMPGHPPGKTVGEDVERLEGLVRDSDAVFLLMDSRESRWLPTVMGAREGKVVINAALGFDGYLVMRHGAGVDAAREGAGGKRLGCYYCNDVVAPADSLKDRTLDQMCTVTRPGVAPIAAAMAVELLVSLLQHPLGINAPADSSTSSTIDTPSPLGLVPHQLRGTLHDWKTHLVEGAAYDRCTGCSKTIVEKYKSEGLPFLLSVFNNANVLEQVTGLDKLQEEGERMMEEMGLGSDDEDGDDF</sequence>
<evidence type="ECO:0000259" key="9">
    <source>
        <dbReference type="Pfam" id="PF16420"/>
    </source>
</evidence>
<evidence type="ECO:0000256" key="4">
    <source>
        <dbReference type="ARBA" id="ARBA00022927"/>
    </source>
</evidence>
<evidence type="ECO:0000313" key="11">
    <source>
        <dbReference type="Proteomes" id="UP000094819"/>
    </source>
</evidence>
<comment type="subunit">
    <text evidence="7">Homodimer.</text>
</comment>
<dbReference type="InterPro" id="IPR035985">
    <property type="entry name" value="Ubiquitin-activating_enz"/>
</dbReference>
<evidence type="ECO:0000256" key="7">
    <source>
        <dbReference type="RuleBase" id="RU366022"/>
    </source>
</evidence>
<dbReference type="InterPro" id="IPR045886">
    <property type="entry name" value="ThiF/MoeB/HesA"/>
</dbReference>
<reference evidence="10 11" key="1">
    <citation type="submission" date="2016-06" db="EMBL/GenBank/DDBJ databases">
        <title>Evolution of pathogenesis and genome organization in the Tremellales.</title>
        <authorList>
            <person name="Cuomo C."/>
            <person name="Litvintseva A."/>
            <person name="Heitman J."/>
            <person name="Chen Y."/>
            <person name="Sun S."/>
            <person name="Springer D."/>
            <person name="Dromer F."/>
            <person name="Young S."/>
            <person name="Zeng Q."/>
            <person name="Chapman S."/>
            <person name="Gujja S."/>
            <person name="Saif S."/>
            <person name="Birren B."/>
        </authorList>
    </citation>
    <scope>NUCLEOTIDE SEQUENCE [LARGE SCALE GENOMIC DNA]</scope>
    <source>
        <strain evidence="10 11">CBS 7118</strain>
    </source>
</reference>
<comment type="subcellular location">
    <subcellularLocation>
        <location evidence="7">Cytoplasm</location>
    </subcellularLocation>
    <subcellularLocation>
        <location evidence="7">Preautophagosomal structure</location>
    </subcellularLocation>
</comment>
<keyword evidence="11" id="KW-1185">Reference proteome</keyword>
<dbReference type="InterPro" id="IPR006285">
    <property type="entry name" value="Atg7"/>
</dbReference>
<dbReference type="NCBIfam" id="TIGR01381">
    <property type="entry name" value="E1_like_apg7"/>
    <property type="match status" value="1"/>
</dbReference>
<dbReference type="GeneID" id="30197449"/>
<dbReference type="FunFam" id="3.40.50.720:FF:000243">
    <property type="entry name" value="Ubiquitin-like modifier-activating enzyme ATG7"/>
    <property type="match status" value="1"/>
</dbReference>
<comment type="caution">
    <text evidence="10">The sequence shown here is derived from an EMBL/GenBank/DDBJ whole genome shotgun (WGS) entry which is preliminary data.</text>
</comment>
<evidence type="ECO:0000256" key="1">
    <source>
        <dbReference type="ARBA" id="ARBA00010931"/>
    </source>
</evidence>
<dbReference type="PANTHER" id="PTHR10953:SF3">
    <property type="entry name" value="UBIQUITIN-LIKE MODIFIER-ACTIVATING ENZYME ATG7"/>
    <property type="match status" value="1"/>
</dbReference>
<keyword evidence="7" id="KW-0833">Ubl conjugation pathway</keyword>
<dbReference type="GO" id="GO:0000422">
    <property type="term" value="P:autophagy of mitochondrion"/>
    <property type="evidence" value="ECO:0007669"/>
    <property type="project" value="TreeGrafter"/>
</dbReference>
<evidence type="ECO:0000259" key="8">
    <source>
        <dbReference type="Pfam" id="PF00899"/>
    </source>
</evidence>
<dbReference type="InterPro" id="IPR000594">
    <property type="entry name" value="ThiF_NAD_FAD-bd"/>
</dbReference>
<keyword evidence="3 7" id="KW-0813">Transport</keyword>
<dbReference type="GO" id="GO:0032446">
    <property type="term" value="P:protein modification by small protein conjugation"/>
    <property type="evidence" value="ECO:0007669"/>
    <property type="project" value="TreeGrafter"/>
</dbReference>
<comment type="similarity">
    <text evidence="1 7">Belongs to the ATG7 family.</text>
</comment>
<protein>
    <recommendedName>
        <fullName evidence="2 7">Ubiquitin-like modifier-activating enzyme ATG7</fullName>
    </recommendedName>
    <alternativeName>
        <fullName evidence="7">Autophagy-related protein 7</fullName>
    </alternativeName>
</protein>
<dbReference type="AlphaFoldDB" id="A0A1E3HD53"/>
<keyword evidence="5 7" id="KW-0072">Autophagy</keyword>
<dbReference type="GO" id="GO:0019779">
    <property type="term" value="F:Atg8 activating enzyme activity"/>
    <property type="evidence" value="ECO:0007669"/>
    <property type="project" value="TreeGrafter"/>
</dbReference>
<dbReference type="GO" id="GO:0019778">
    <property type="term" value="F:Atg12 activating enzyme activity"/>
    <property type="evidence" value="ECO:0007669"/>
    <property type="project" value="TreeGrafter"/>
</dbReference>
<gene>
    <name evidence="10" type="ORF">L198_08238</name>
</gene>
<dbReference type="Pfam" id="PF00899">
    <property type="entry name" value="ThiF"/>
    <property type="match status" value="1"/>
</dbReference>
<dbReference type="EMBL" id="AWGH01000060">
    <property type="protein sequence ID" value="ODN74273.1"/>
    <property type="molecule type" value="Genomic_DNA"/>
</dbReference>
<proteinExistence type="inferred from homology"/>
<evidence type="ECO:0000313" key="10">
    <source>
        <dbReference type="EMBL" id="ODN74273.1"/>
    </source>
</evidence>
<evidence type="ECO:0000256" key="5">
    <source>
        <dbReference type="ARBA" id="ARBA00023006"/>
    </source>
</evidence>
<feature type="domain" description="THIF-type NAD/FAD binding fold" evidence="8">
    <location>
        <begin position="322"/>
        <end position="552"/>
    </location>
</feature>
<evidence type="ECO:0000256" key="3">
    <source>
        <dbReference type="ARBA" id="ARBA00022448"/>
    </source>
</evidence>
<dbReference type="GO" id="GO:0006995">
    <property type="term" value="P:cellular response to nitrogen starvation"/>
    <property type="evidence" value="ECO:0007669"/>
    <property type="project" value="TreeGrafter"/>
</dbReference>
<evidence type="ECO:0000256" key="2">
    <source>
        <dbReference type="ARBA" id="ARBA00017647"/>
    </source>
</evidence>
<evidence type="ECO:0000256" key="6">
    <source>
        <dbReference type="PIRSR" id="PIRSR606285-1"/>
    </source>
</evidence>
<dbReference type="GO" id="GO:0034727">
    <property type="term" value="P:piecemeal microautophagy of the nucleus"/>
    <property type="evidence" value="ECO:0007669"/>
    <property type="project" value="TreeGrafter"/>
</dbReference>
<dbReference type="InterPro" id="IPR042522">
    <property type="entry name" value="Atg7_N_1"/>
</dbReference>
<dbReference type="Gene3D" id="3.40.50.720">
    <property type="entry name" value="NAD(P)-binding Rossmann-like Domain"/>
    <property type="match status" value="1"/>
</dbReference>
<dbReference type="PANTHER" id="PTHR10953">
    <property type="entry name" value="UBIQUITIN-ACTIVATING ENZYME E1"/>
    <property type="match status" value="1"/>
</dbReference>
<name>A0A1E3HD53_9TREE</name>
<dbReference type="InterPro" id="IPR032197">
    <property type="entry name" value="Atg7_N"/>
</dbReference>
<comment type="function">
    <text evidence="7">E1-like activating enzyme involved in the 2 ubiquitin-like systems required for cytoplasm to vacuole transport (Cvt) and autophagy. Activates ATG12 for its conjugation with ATG5 and ATG8 for its conjugation with phosphatidylethanolamine. Both systems are needed for the ATG8 association to Cvt vesicles and autophagosomes membranes. Autophagy is essential for maintenance of amino acid levels and protein synthesis under nitrogen starvation. Required for selective autophagic degradation of the nucleus (nucleophagy) as well as for mitophagy which contributes to regulate mitochondrial quantity and quality by eliminating the mitochondria to a basal level to fulfill cellular energy requirements and preventing excess ROS production.</text>
</comment>
<dbReference type="Proteomes" id="UP000094819">
    <property type="component" value="Unassembled WGS sequence"/>
</dbReference>
<organism evidence="10 11">
    <name type="scientific">Cryptococcus wingfieldii CBS 7118</name>
    <dbReference type="NCBI Taxonomy" id="1295528"/>
    <lineage>
        <taxon>Eukaryota</taxon>
        <taxon>Fungi</taxon>
        <taxon>Dikarya</taxon>
        <taxon>Basidiomycota</taxon>
        <taxon>Agaricomycotina</taxon>
        <taxon>Tremellomycetes</taxon>
        <taxon>Tremellales</taxon>
        <taxon>Cryptococcaceae</taxon>
        <taxon>Cryptococcus</taxon>
    </lineage>
</organism>
<dbReference type="InterPro" id="IPR042523">
    <property type="entry name" value="Atg7_N_2"/>
</dbReference>
<dbReference type="CDD" id="cd01486">
    <property type="entry name" value="Apg7"/>
    <property type="match status" value="1"/>
</dbReference>
<dbReference type="SUPFAM" id="SSF69572">
    <property type="entry name" value="Activating enzymes of the ubiquitin-like proteins"/>
    <property type="match status" value="1"/>
</dbReference>
<feature type="active site" description="Glycyl thioester intermediate" evidence="6">
    <location>
        <position position="526"/>
    </location>
</feature>
<keyword evidence="7" id="KW-0963">Cytoplasm</keyword>